<sequence length="71" mass="8437">MLKIIFRLSAICVIVYFLFVIFKPDSKLDSIESKKFENLPELKIADVIFKNSKNLKYINPYRFRLISYSTL</sequence>
<comment type="caution">
    <text evidence="3">The sequence shown here is derived from an EMBL/GenBank/DDBJ whole genome shotgun (WGS) entry which is preliminary data.</text>
</comment>
<dbReference type="Proteomes" id="UP000029714">
    <property type="component" value="Unassembled WGS sequence"/>
</dbReference>
<evidence type="ECO:0000313" key="5">
    <source>
        <dbReference type="Proteomes" id="UP000477070"/>
    </source>
</evidence>
<name>A0A347VQ00_9HELI</name>
<evidence type="ECO:0000313" key="4">
    <source>
        <dbReference type="Proteomes" id="UP000029714"/>
    </source>
</evidence>
<protein>
    <submittedName>
        <fullName evidence="3">Uncharacterized protein</fullName>
    </submittedName>
</protein>
<keyword evidence="4" id="KW-1185">Reference proteome</keyword>
<dbReference type="RefSeq" id="WP_034572087.1">
    <property type="nucleotide sequence ID" value="NZ_JRMP02000003.1"/>
</dbReference>
<dbReference type="EMBL" id="JRMP02000003">
    <property type="protein sequence ID" value="TLD95292.1"/>
    <property type="molecule type" value="Genomic_DNA"/>
</dbReference>
<gene>
    <name evidence="2" type="ORF">DCO61_10130</name>
    <name evidence="3" type="ORF">LS64_002780</name>
</gene>
<accession>A0A347VQ00</accession>
<evidence type="ECO:0000313" key="3">
    <source>
        <dbReference type="EMBL" id="TLD95292.1"/>
    </source>
</evidence>
<evidence type="ECO:0000313" key="2">
    <source>
        <dbReference type="EMBL" id="MWV70344.1"/>
    </source>
</evidence>
<dbReference type="EMBL" id="QBIU01000002">
    <property type="protein sequence ID" value="MWV70344.1"/>
    <property type="molecule type" value="Genomic_DNA"/>
</dbReference>
<keyword evidence="1" id="KW-0472">Membrane</keyword>
<reference evidence="3" key="3">
    <citation type="submission" date="2018-04" db="EMBL/GenBank/DDBJ databases">
        <authorList>
            <person name="Sheh A."/>
            <person name="Shen Z."/>
            <person name="Mannion A.J."/>
            <person name="Fox J.G."/>
        </authorList>
    </citation>
    <scope>NUCLEOTIDE SEQUENCE</scope>
    <source>
        <strain evidence="3">MIT 97-6194</strain>
    </source>
</reference>
<keyword evidence="1" id="KW-1133">Transmembrane helix</keyword>
<keyword evidence="1" id="KW-0812">Transmembrane</keyword>
<proteinExistence type="predicted"/>
<dbReference type="AlphaFoldDB" id="A0A347VQ00"/>
<organism evidence="3 4">
    <name type="scientific">Helicobacter saguini</name>
    <dbReference type="NCBI Taxonomy" id="1548018"/>
    <lineage>
        <taxon>Bacteria</taxon>
        <taxon>Pseudomonadati</taxon>
        <taxon>Campylobacterota</taxon>
        <taxon>Epsilonproteobacteria</taxon>
        <taxon>Campylobacterales</taxon>
        <taxon>Helicobacteraceae</taxon>
        <taxon>Helicobacter</taxon>
    </lineage>
</organism>
<reference evidence="2 5" key="4">
    <citation type="submission" date="2019-12" db="EMBL/GenBank/DDBJ databases">
        <title>Multi-Generational Helicobacter saguini Isolates.</title>
        <authorList>
            <person name="Mannion A."/>
            <person name="Shen Z."/>
            <person name="Fox J.G."/>
        </authorList>
    </citation>
    <scope>NUCLEOTIDE SEQUENCE [LARGE SCALE GENOMIC DNA]</scope>
    <source>
        <strain evidence="2">16-048</strain>
        <strain evidence="5">16-048 (F4)</strain>
    </source>
</reference>
<reference evidence="3 4" key="2">
    <citation type="journal article" date="2016" name="Infect. Immun.">
        <title>Helicobacter saguini, a Novel Helicobacter Isolated from Cotton-Top Tamarins with Ulcerative Colitis, Has Proinflammatory Properties and Induces Typhlocolitis and Dysplasia in Gnotobiotic IL-10-/- Mice.</title>
        <authorList>
            <person name="Shen Z."/>
            <person name="Mannion A."/>
            <person name="Whary M.T."/>
            <person name="Muthupalani S."/>
            <person name="Sheh A."/>
            <person name="Feng Y."/>
            <person name="Gong G."/>
            <person name="Vandamme P."/>
            <person name="Holcombe H.R."/>
            <person name="Paster B.J."/>
            <person name="Fox J.G."/>
        </authorList>
    </citation>
    <scope>NUCLEOTIDE SEQUENCE [LARGE SCALE GENOMIC DNA]</scope>
    <source>
        <strain evidence="3 4">MIT 97-6194</strain>
    </source>
</reference>
<feature type="transmembrane region" description="Helical" evidence="1">
    <location>
        <begin position="6"/>
        <end position="22"/>
    </location>
</feature>
<reference evidence="3 4" key="1">
    <citation type="journal article" date="2014" name="Genome Announc.">
        <title>Draft genome sequences of eight enterohepatic helicobacter species isolated from both laboratory and wild rodents.</title>
        <authorList>
            <person name="Sheh A."/>
            <person name="Shen Z."/>
            <person name="Fox J.G."/>
        </authorList>
    </citation>
    <scope>NUCLEOTIDE SEQUENCE [LARGE SCALE GENOMIC DNA]</scope>
    <source>
        <strain evidence="3 4">MIT 97-6194</strain>
    </source>
</reference>
<evidence type="ECO:0000256" key="1">
    <source>
        <dbReference type="SAM" id="Phobius"/>
    </source>
</evidence>
<dbReference type="Proteomes" id="UP000477070">
    <property type="component" value="Unassembled WGS sequence"/>
</dbReference>